<proteinExistence type="predicted"/>
<reference evidence="1" key="1">
    <citation type="journal article" date="2014" name="Front. Microbiol.">
        <title>High frequency of phylogenetically diverse reductive dehalogenase-homologous genes in deep subseafloor sedimentary metagenomes.</title>
        <authorList>
            <person name="Kawai M."/>
            <person name="Futagami T."/>
            <person name="Toyoda A."/>
            <person name="Takaki Y."/>
            <person name="Nishi S."/>
            <person name="Hori S."/>
            <person name="Arai W."/>
            <person name="Tsubouchi T."/>
            <person name="Morono Y."/>
            <person name="Uchiyama I."/>
            <person name="Ito T."/>
            <person name="Fujiyama A."/>
            <person name="Inagaki F."/>
            <person name="Takami H."/>
        </authorList>
    </citation>
    <scope>NUCLEOTIDE SEQUENCE</scope>
    <source>
        <strain evidence="1">Expedition CK06-06</strain>
    </source>
</reference>
<protein>
    <recommendedName>
        <fullName evidence="2">Outer membrane protein beta-barrel domain-containing protein</fullName>
    </recommendedName>
</protein>
<name>X0T744_9ZZZZ</name>
<feature type="non-terminal residue" evidence="1">
    <location>
        <position position="151"/>
    </location>
</feature>
<gene>
    <name evidence="1" type="ORF">S01H1_29283</name>
</gene>
<evidence type="ECO:0008006" key="2">
    <source>
        <dbReference type="Google" id="ProtNLM"/>
    </source>
</evidence>
<comment type="caution">
    <text evidence="1">The sequence shown here is derived from an EMBL/GenBank/DDBJ whole genome shotgun (WGS) entry which is preliminary data.</text>
</comment>
<dbReference type="AlphaFoldDB" id="X0T744"/>
<accession>X0T744</accession>
<dbReference type="EMBL" id="BARS01017947">
    <property type="protein sequence ID" value="GAF89009.1"/>
    <property type="molecule type" value="Genomic_DNA"/>
</dbReference>
<organism evidence="1">
    <name type="scientific">marine sediment metagenome</name>
    <dbReference type="NCBI Taxonomy" id="412755"/>
    <lineage>
        <taxon>unclassified sequences</taxon>
        <taxon>metagenomes</taxon>
        <taxon>ecological metagenomes</taxon>
    </lineage>
</organism>
<evidence type="ECO:0000313" key="1">
    <source>
        <dbReference type="EMBL" id="GAF89009.1"/>
    </source>
</evidence>
<sequence length="151" mass="16267">MGFLADVMHIGLDPKSTLPGGATLNLDLKNNIVDVAGTYKPGASEVFELLYGLRFTQLKLEGSIPGGPSGTFVDEDCVDAFIGGRVMAPFTNNWRFVGRADIGAGDSDLVWNALMSVDYRFSNRVSGLLGYRWLDYDHSSGQGRIASPTTS</sequence>